<evidence type="ECO:0000256" key="1">
    <source>
        <dbReference type="ARBA" id="ARBA00022679"/>
    </source>
</evidence>
<dbReference type="InterPro" id="IPR000182">
    <property type="entry name" value="GNAT_dom"/>
</dbReference>
<feature type="domain" description="N-acetyltransferase" evidence="3">
    <location>
        <begin position="19"/>
        <end position="175"/>
    </location>
</feature>
<dbReference type="Pfam" id="PF00583">
    <property type="entry name" value="Acetyltransf_1"/>
    <property type="match status" value="1"/>
</dbReference>
<evidence type="ECO:0000259" key="3">
    <source>
        <dbReference type="PROSITE" id="PS51186"/>
    </source>
</evidence>
<dbReference type="EMBL" id="WHNZ01000012">
    <property type="protein sequence ID" value="NOU99066.1"/>
    <property type="molecule type" value="Genomic_DNA"/>
</dbReference>
<name>A0ABX1ZG56_9BACL</name>
<dbReference type="PROSITE" id="PS51186">
    <property type="entry name" value="GNAT"/>
    <property type="match status" value="1"/>
</dbReference>
<dbReference type="InterPro" id="IPR016181">
    <property type="entry name" value="Acyl_CoA_acyltransferase"/>
</dbReference>
<gene>
    <name evidence="4" type="ORF">GC097_03390</name>
</gene>
<dbReference type="InterPro" id="IPR050832">
    <property type="entry name" value="Bact_Acetyltransf"/>
</dbReference>
<keyword evidence="1" id="KW-0808">Transferase</keyword>
<dbReference type="CDD" id="cd04301">
    <property type="entry name" value="NAT_SF"/>
    <property type="match status" value="1"/>
</dbReference>
<proteinExistence type="predicted"/>
<comment type="caution">
    <text evidence="4">The sequence shown here is derived from an EMBL/GenBank/DDBJ whole genome shotgun (WGS) entry which is preliminary data.</text>
</comment>
<dbReference type="Proteomes" id="UP000618579">
    <property type="component" value="Unassembled WGS sequence"/>
</dbReference>
<keyword evidence="2" id="KW-0012">Acyltransferase</keyword>
<organism evidence="4 5">
    <name type="scientific">Paenibacillus planticolens</name>
    <dbReference type="NCBI Taxonomy" id="2654976"/>
    <lineage>
        <taxon>Bacteria</taxon>
        <taxon>Bacillati</taxon>
        <taxon>Bacillota</taxon>
        <taxon>Bacilli</taxon>
        <taxon>Bacillales</taxon>
        <taxon>Paenibacillaceae</taxon>
        <taxon>Paenibacillus</taxon>
    </lineage>
</organism>
<evidence type="ECO:0000256" key="2">
    <source>
        <dbReference type="ARBA" id="ARBA00023315"/>
    </source>
</evidence>
<dbReference type="Gene3D" id="3.40.630.30">
    <property type="match status" value="1"/>
</dbReference>
<protein>
    <submittedName>
        <fullName evidence="4">GNAT family N-acetyltransferase</fullName>
    </submittedName>
</protein>
<reference evidence="4 5" key="1">
    <citation type="submission" date="2019-10" db="EMBL/GenBank/DDBJ databases">
        <title>Description of Paenibacillus pedi sp. nov.</title>
        <authorList>
            <person name="Carlier A."/>
            <person name="Qi S."/>
        </authorList>
    </citation>
    <scope>NUCLEOTIDE SEQUENCE [LARGE SCALE GENOMIC DNA]</scope>
    <source>
        <strain evidence="4 5">LMG 31457</strain>
    </source>
</reference>
<evidence type="ECO:0000313" key="5">
    <source>
        <dbReference type="Proteomes" id="UP000618579"/>
    </source>
</evidence>
<dbReference type="PANTHER" id="PTHR43877">
    <property type="entry name" value="AMINOALKYLPHOSPHONATE N-ACETYLTRANSFERASE-RELATED-RELATED"/>
    <property type="match status" value="1"/>
</dbReference>
<sequence length="175" mass="20251">MKQRNENANWLQEWLDLDFIIRHARSEDYEAVNAIIRYGQEEHATALPERFARLDRVVAMGWYRSFSDQQNKAILVADKDGRAVGVAMLEMKKSPTYEALVPRTFAYLNELAVSPDFQRQGIGKSLYMASVEWARERNVSSLELNVWEFNEGAIAFYEALGMLTLNRTMTNDLTY</sequence>
<accession>A0ABX1ZG56</accession>
<dbReference type="SUPFAM" id="SSF55729">
    <property type="entry name" value="Acyl-CoA N-acyltransferases (Nat)"/>
    <property type="match status" value="1"/>
</dbReference>
<keyword evidence="5" id="KW-1185">Reference proteome</keyword>
<evidence type="ECO:0000313" key="4">
    <source>
        <dbReference type="EMBL" id="NOU99066.1"/>
    </source>
</evidence>